<evidence type="ECO:0000313" key="1">
    <source>
        <dbReference type="EMBL" id="CAL0315013.1"/>
    </source>
</evidence>
<keyword evidence="2" id="KW-1185">Reference proteome</keyword>
<dbReference type="Proteomes" id="UP001497480">
    <property type="component" value="Unassembled WGS sequence"/>
</dbReference>
<accession>A0AAV1X0C3</accession>
<comment type="caution">
    <text evidence="1">The sequence shown here is derived from an EMBL/GenBank/DDBJ whole genome shotgun (WGS) entry which is preliminary data.</text>
</comment>
<proteinExistence type="predicted"/>
<dbReference type="EMBL" id="CAXHTB010000011">
    <property type="protein sequence ID" value="CAL0315013.1"/>
    <property type="molecule type" value="Genomic_DNA"/>
</dbReference>
<protein>
    <submittedName>
        <fullName evidence="1">Uncharacterized protein</fullName>
    </submittedName>
</protein>
<dbReference type="AlphaFoldDB" id="A0AAV1X0C3"/>
<evidence type="ECO:0000313" key="2">
    <source>
        <dbReference type="Proteomes" id="UP001497480"/>
    </source>
</evidence>
<organism evidence="1 2">
    <name type="scientific">Lupinus luteus</name>
    <name type="common">European yellow lupine</name>
    <dbReference type="NCBI Taxonomy" id="3873"/>
    <lineage>
        <taxon>Eukaryota</taxon>
        <taxon>Viridiplantae</taxon>
        <taxon>Streptophyta</taxon>
        <taxon>Embryophyta</taxon>
        <taxon>Tracheophyta</taxon>
        <taxon>Spermatophyta</taxon>
        <taxon>Magnoliopsida</taxon>
        <taxon>eudicotyledons</taxon>
        <taxon>Gunneridae</taxon>
        <taxon>Pentapetalae</taxon>
        <taxon>rosids</taxon>
        <taxon>fabids</taxon>
        <taxon>Fabales</taxon>
        <taxon>Fabaceae</taxon>
        <taxon>Papilionoideae</taxon>
        <taxon>50 kb inversion clade</taxon>
        <taxon>genistoids sensu lato</taxon>
        <taxon>core genistoids</taxon>
        <taxon>Genisteae</taxon>
        <taxon>Lupinus</taxon>
    </lineage>
</organism>
<name>A0AAV1X0C3_LUPLU</name>
<sequence>MSWNKVLIDSLVPEDFPRKIMAFIPSPNEQEMDSGWIGAWSSLDDSNVEWVKNKGNMSLAQEAIGMNGVAMTVFF</sequence>
<reference evidence="1 2" key="1">
    <citation type="submission" date="2024-03" db="EMBL/GenBank/DDBJ databases">
        <authorList>
            <person name="Martinez-Hernandez J."/>
        </authorList>
    </citation>
    <scope>NUCLEOTIDE SEQUENCE [LARGE SCALE GENOMIC DNA]</scope>
</reference>
<gene>
    <name evidence="1" type="ORF">LLUT_LOCUS16073</name>
</gene>